<dbReference type="InterPro" id="IPR047740">
    <property type="entry name" value="SMEK_dom"/>
</dbReference>
<dbReference type="EMBL" id="JAUBDI010000012">
    <property type="protein sequence ID" value="MDW0114005.1"/>
    <property type="molecule type" value="Genomic_DNA"/>
</dbReference>
<dbReference type="NCBIfam" id="NF033859">
    <property type="entry name" value="SMEK_N"/>
    <property type="match status" value="1"/>
</dbReference>
<accession>A0ABU4GAK9</accession>
<organism evidence="2 3">
    <name type="scientific">Sporosarcina saromensis</name>
    <dbReference type="NCBI Taxonomy" id="359365"/>
    <lineage>
        <taxon>Bacteria</taxon>
        <taxon>Bacillati</taxon>
        <taxon>Bacillota</taxon>
        <taxon>Bacilli</taxon>
        <taxon>Bacillales</taxon>
        <taxon>Caryophanaceae</taxon>
        <taxon>Sporosarcina</taxon>
    </lineage>
</organism>
<evidence type="ECO:0000313" key="3">
    <source>
        <dbReference type="Proteomes" id="UP001282284"/>
    </source>
</evidence>
<feature type="domain" description="SMEK" evidence="1">
    <location>
        <begin position="11"/>
        <end position="118"/>
    </location>
</feature>
<dbReference type="RefSeq" id="WP_317944736.1">
    <property type="nucleotide sequence ID" value="NZ_JAUBDI010000012.1"/>
</dbReference>
<protein>
    <submittedName>
        <fullName evidence="2">SMEK domain-containing protein</fullName>
    </submittedName>
</protein>
<name>A0ABU4GAK9_9BACL</name>
<dbReference type="Pfam" id="PF21941">
    <property type="entry name" value="SMEK_N"/>
    <property type="match status" value="1"/>
</dbReference>
<comment type="caution">
    <text evidence="2">The sequence shown here is derived from an EMBL/GenBank/DDBJ whole genome shotgun (WGS) entry which is preliminary data.</text>
</comment>
<evidence type="ECO:0000313" key="2">
    <source>
        <dbReference type="EMBL" id="MDW0114005.1"/>
    </source>
</evidence>
<dbReference type="Proteomes" id="UP001282284">
    <property type="component" value="Unassembled WGS sequence"/>
</dbReference>
<gene>
    <name evidence="2" type="ORF">QT711_12475</name>
</gene>
<sequence length="235" mass="27214">MKTINQKNTEQIIECFTQIVTYTKLQNKLGQYDFSKELELVTKDILNTLFGFNLKFLESEQANHPGIDLGDIKNKIAVQVTSQNTKNKITTTLNLFKKHKLEKNYSKILIVIWNLEKAPTSVESDIPYDIMTPVDFVNVFKGLNDAQQNKFISYLSINFDMLKQTFNNRILTNKKAVLPNNFDNLYSILEMNDCEIDNTLQHDIDLVLNQFSNNLELLSSKERQLLYDCLTISKT</sequence>
<evidence type="ECO:0000259" key="1">
    <source>
        <dbReference type="Pfam" id="PF21941"/>
    </source>
</evidence>
<keyword evidence="3" id="KW-1185">Reference proteome</keyword>
<reference evidence="2 3" key="1">
    <citation type="submission" date="2023-06" db="EMBL/GenBank/DDBJ databases">
        <title>Sporosarcina sp. nov., isolated from Korean traditional fermented seafood 'Jeotgal'.</title>
        <authorList>
            <person name="Yang A.I."/>
            <person name="Shin N.-R."/>
        </authorList>
    </citation>
    <scope>NUCLEOTIDE SEQUENCE [LARGE SCALE GENOMIC DNA]</scope>
    <source>
        <strain evidence="2 3">KCTC13119</strain>
    </source>
</reference>
<proteinExistence type="predicted"/>